<dbReference type="RefSeq" id="WP_268073622.1">
    <property type="nucleotide sequence ID" value="NZ_CP109965.1"/>
</dbReference>
<keyword evidence="1" id="KW-0732">Signal</keyword>
<dbReference type="InterPro" id="IPR043781">
    <property type="entry name" value="DUF5723"/>
</dbReference>
<name>A0ABY7AIR0_9ALTE</name>
<feature type="domain" description="DUF5723" evidence="2">
    <location>
        <begin position="90"/>
        <end position="374"/>
    </location>
</feature>
<sequence>MHIPKNIKALLTLFVLLSQPAFAQIKNDKAYKVEFNINSFSYSEVMPVIETFAGVIPVARIGRETSFSSKPEQGRQAITHNRANIRVSWDHWFIQLASRYDYDIQFTPDAAQLFFLERNQRPVNKDKYLLKFSANHVKANGFGLGYQWQFKQLDMNVVANYWHVQNMQNGDINGIFHVEDDGEHFEVTGDIDYKYFQDALLDRNNCSQSDPPVPGCHGAWKQDGDGYSIDMQLAYQINKNWRFEASVWDLFNQFTYKQLGITQGQLDTQNEVFNPDGSFSIKPSFKGQFSDGKYKQSIPTQTNLRLSADYAIPVWAELYTVEDSYFPSLGVGGDYFNTRFELGYQAKSNALIVRAKHAYFNVSVASETINFQQAGTIIIDFSLNYAW</sequence>
<proteinExistence type="predicted"/>
<evidence type="ECO:0000259" key="2">
    <source>
        <dbReference type="Pfam" id="PF18990"/>
    </source>
</evidence>
<evidence type="ECO:0000313" key="4">
    <source>
        <dbReference type="Proteomes" id="UP001163726"/>
    </source>
</evidence>
<organism evidence="3 4">
    <name type="scientific">Catenovulum adriaticum</name>
    <dbReference type="NCBI Taxonomy" id="2984846"/>
    <lineage>
        <taxon>Bacteria</taxon>
        <taxon>Pseudomonadati</taxon>
        <taxon>Pseudomonadota</taxon>
        <taxon>Gammaproteobacteria</taxon>
        <taxon>Alteromonadales</taxon>
        <taxon>Alteromonadaceae</taxon>
        <taxon>Catenovulum</taxon>
    </lineage>
</organism>
<reference evidence="3" key="1">
    <citation type="submission" date="2022-10" db="EMBL/GenBank/DDBJ databases">
        <title>Catenovulum adriacola sp. nov. isolated in the Harbour of Susak.</title>
        <authorList>
            <person name="Schoch T."/>
            <person name="Reich S.J."/>
            <person name="Stoeferle S."/>
            <person name="Flaiz M."/>
            <person name="Kazda M."/>
            <person name="Riedel C.U."/>
            <person name="Duerre P."/>
        </authorList>
    </citation>
    <scope>NUCLEOTIDE SEQUENCE</scope>
    <source>
        <strain evidence="3">TS8</strain>
    </source>
</reference>
<protein>
    <recommendedName>
        <fullName evidence="2">DUF5723 domain-containing protein</fullName>
    </recommendedName>
</protein>
<accession>A0ABY7AIR0</accession>
<gene>
    <name evidence="3" type="ORF">OLW01_09455</name>
</gene>
<evidence type="ECO:0000256" key="1">
    <source>
        <dbReference type="SAM" id="SignalP"/>
    </source>
</evidence>
<evidence type="ECO:0000313" key="3">
    <source>
        <dbReference type="EMBL" id="WAJ69404.1"/>
    </source>
</evidence>
<feature type="signal peptide" evidence="1">
    <location>
        <begin position="1"/>
        <end position="23"/>
    </location>
</feature>
<keyword evidence="4" id="KW-1185">Reference proteome</keyword>
<dbReference type="Proteomes" id="UP001163726">
    <property type="component" value="Chromosome"/>
</dbReference>
<dbReference type="EMBL" id="CP109965">
    <property type="protein sequence ID" value="WAJ69404.1"/>
    <property type="molecule type" value="Genomic_DNA"/>
</dbReference>
<feature type="chain" id="PRO_5045779655" description="DUF5723 domain-containing protein" evidence="1">
    <location>
        <begin position="24"/>
        <end position="387"/>
    </location>
</feature>
<dbReference type="Pfam" id="PF18990">
    <property type="entry name" value="DUF5723"/>
    <property type="match status" value="1"/>
</dbReference>